<evidence type="ECO:0000313" key="3">
    <source>
        <dbReference type="Proteomes" id="UP000295724"/>
    </source>
</evidence>
<dbReference type="PROSITE" id="PS50851">
    <property type="entry name" value="CHEW"/>
    <property type="match status" value="1"/>
</dbReference>
<dbReference type="PANTHER" id="PTHR22617">
    <property type="entry name" value="CHEMOTAXIS SENSOR HISTIDINE KINASE-RELATED"/>
    <property type="match status" value="1"/>
</dbReference>
<dbReference type="OrthoDB" id="5298045at2"/>
<dbReference type="GO" id="GO:0005829">
    <property type="term" value="C:cytosol"/>
    <property type="evidence" value="ECO:0007669"/>
    <property type="project" value="TreeGrafter"/>
</dbReference>
<dbReference type="EMBL" id="SNZB01000004">
    <property type="protein sequence ID" value="TDR19526.1"/>
    <property type="molecule type" value="Genomic_DNA"/>
</dbReference>
<keyword evidence="3" id="KW-1185">Reference proteome</keyword>
<dbReference type="GO" id="GO:0006935">
    <property type="term" value="P:chemotaxis"/>
    <property type="evidence" value="ECO:0007669"/>
    <property type="project" value="InterPro"/>
</dbReference>
<dbReference type="Gene3D" id="2.40.50.180">
    <property type="entry name" value="CheA-289, Domain 4"/>
    <property type="match status" value="1"/>
</dbReference>
<dbReference type="AlphaFoldDB" id="A0A4R6XJ47"/>
<sequence length="181" mass="20362">MSKHIIKPFELLLEYEKRSVSHALGSSTDEGELGDWSGIGFKIGDMYLVTQVDDINEVVILPELVRIPGIDNWVLGLVNIRSNLIPAIDLRAYLTGESSKLTKHTRMLVINQPGGHAGLVVDEVFGQRHFKHSEGIDIEGDDASRVYSYCDKFFSHDDVNWNVFVMDQLVQDTNFQNASIK</sequence>
<dbReference type="InterPro" id="IPR002545">
    <property type="entry name" value="CheW-lke_dom"/>
</dbReference>
<name>A0A4R6XJ47_9GAMM</name>
<accession>A0A4R6XJ47</accession>
<dbReference type="InterPro" id="IPR039315">
    <property type="entry name" value="CheW"/>
</dbReference>
<dbReference type="SMART" id="SM00260">
    <property type="entry name" value="CheW"/>
    <property type="match status" value="1"/>
</dbReference>
<dbReference type="GO" id="GO:0007165">
    <property type="term" value="P:signal transduction"/>
    <property type="evidence" value="ECO:0007669"/>
    <property type="project" value="InterPro"/>
</dbReference>
<evidence type="ECO:0000313" key="2">
    <source>
        <dbReference type="EMBL" id="TDR19526.1"/>
    </source>
</evidence>
<proteinExistence type="predicted"/>
<feature type="domain" description="CheW-like" evidence="1">
    <location>
        <begin position="35"/>
        <end position="175"/>
    </location>
</feature>
<gene>
    <name evidence="2" type="ORF">C8D91_2082</name>
</gene>
<evidence type="ECO:0000259" key="1">
    <source>
        <dbReference type="PROSITE" id="PS50851"/>
    </source>
</evidence>
<dbReference type="Pfam" id="PF01584">
    <property type="entry name" value="CheW"/>
    <property type="match status" value="1"/>
</dbReference>
<dbReference type="Gene3D" id="2.30.30.40">
    <property type="entry name" value="SH3 Domains"/>
    <property type="match status" value="1"/>
</dbReference>
<dbReference type="RefSeq" id="WP_099019837.1">
    <property type="nucleotide sequence ID" value="NZ_NIHB01000004.1"/>
</dbReference>
<reference evidence="2 3" key="1">
    <citation type="submission" date="2019-03" db="EMBL/GenBank/DDBJ databases">
        <title>Genomic Encyclopedia of Type Strains, Phase IV (KMG-IV): sequencing the most valuable type-strain genomes for metagenomic binning, comparative biology and taxonomic classification.</title>
        <authorList>
            <person name="Goeker M."/>
        </authorList>
    </citation>
    <scope>NUCLEOTIDE SEQUENCE [LARGE SCALE GENOMIC DNA]</scope>
    <source>
        <strain evidence="2 3">DSM 25488</strain>
    </source>
</reference>
<protein>
    <submittedName>
        <fullName evidence="2">Twitching motility protein PilI</fullName>
    </submittedName>
</protein>
<comment type="caution">
    <text evidence="2">The sequence shown here is derived from an EMBL/GenBank/DDBJ whole genome shotgun (WGS) entry which is preliminary data.</text>
</comment>
<dbReference type="SUPFAM" id="SSF50341">
    <property type="entry name" value="CheW-like"/>
    <property type="match status" value="1"/>
</dbReference>
<dbReference type="InterPro" id="IPR036061">
    <property type="entry name" value="CheW-like_dom_sf"/>
</dbReference>
<dbReference type="Proteomes" id="UP000295724">
    <property type="component" value="Unassembled WGS sequence"/>
</dbReference>
<organism evidence="2 3">
    <name type="scientific">Marinicella litoralis</name>
    <dbReference type="NCBI Taxonomy" id="644220"/>
    <lineage>
        <taxon>Bacteria</taxon>
        <taxon>Pseudomonadati</taxon>
        <taxon>Pseudomonadota</taxon>
        <taxon>Gammaproteobacteria</taxon>
        <taxon>Lysobacterales</taxon>
        <taxon>Marinicellaceae</taxon>
        <taxon>Marinicella</taxon>
    </lineage>
</organism>
<dbReference type="PANTHER" id="PTHR22617:SF43">
    <property type="entry name" value="PROTEIN PILI"/>
    <property type="match status" value="1"/>
</dbReference>